<evidence type="ECO:0000313" key="3">
    <source>
        <dbReference type="EMBL" id="OZI20465.1"/>
    </source>
</evidence>
<comment type="caution">
    <text evidence="3">The sequence shown here is derived from an EMBL/GenBank/DDBJ whole genome shotgun (WGS) entry which is preliminary data.</text>
</comment>
<evidence type="ECO:0000256" key="1">
    <source>
        <dbReference type="SAM" id="Phobius"/>
    </source>
</evidence>
<dbReference type="PANTHER" id="PTHR35585:SF1">
    <property type="entry name" value="HHE DOMAIN PROTEIN (AFU_ORTHOLOGUE AFUA_4G00730)"/>
    <property type="match status" value="1"/>
</dbReference>
<dbReference type="PANTHER" id="PTHR35585">
    <property type="entry name" value="HHE DOMAIN PROTEIN (AFU_ORTHOLOGUE AFUA_4G00730)"/>
    <property type="match status" value="1"/>
</dbReference>
<name>A0A261R616_9BORD</name>
<dbReference type="STRING" id="1416803.CAL13_04055"/>
<dbReference type="InterPro" id="IPR012312">
    <property type="entry name" value="Hemerythrin-like"/>
</dbReference>
<dbReference type="OrthoDB" id="5512987at2"/>
<evidence type="ECO:0000313" key="4">
    <source>
        <dbReference type="Proteomes" id="UP000216857"/>
    </source>
</evidence>
<keyword evidence="1" id="KW-0812">Transmembrane</keyword>
<keyword evidence="1" id="KW-1133">Transmembrane helix</keyword>
<accession>A0A261R616</accession>
<feature type="transmembrane region" description="Helical" evidence="1">
    <location>
        <begin position="184"/>
        <end position="204"/>
    </location>
</feature>
<keyword evidence="1" id="KW-0472">Membrane</keyword>
<sequence length="205" mass="23099">MNATDLPYDAAHSAEQGQPLYRRLIPRATNMIRLDHTHVLTTFHRYHEDLPASRKAGLVGVICTALEIHATLEEEIFYPAVQAVTSNDVLSKSVPEHMEMRRLIADLRAMTPSDPRYDDTLMALMRDVIHHVADEETVVLPEAERLFSETRLQELGARMTKRRLQLAAPRTPQIARDMARGMPMTTFTVGALAMLAVGCIMRAVR</sequence>
<feature type="domain" description="Hemerythrin-like" evidence="2">
    <location>
        <begin position="29"/>
        <end position="142"/>
    </location>
</feature>
<dbReference type="Gene3D" id="1.20.120.520">
    <property type="entry name" value="nmb1532 protein domain like"/>
    <property type="match status" value="1"/>
</dbReference>
<gene>
    <name evidence="3" type="ORF">CAL26_23500</name>
</gene>
<dbReference type="EMBL" id="NEVJ01000003">
    <property type="protein sequence ID" value="OZI20465.1"/>
    <property type="molecule type" value="Genomic_DNA"/>
</dbReference>
<dbReference type="Pfam" id="PF01814">
    <property type="entry name" value="Hemerythrin"/>
    <property type="match status" value="1"/>
</dbReference>
<reference evidence="3" key="1">
    <citation type="submission" date="2017-05" db="EMBL/GenBank/DDBJ databases">
        <title>Complete and WGS of Bordetella genogroups.</title>
        <authorList>
            <person name="Spilker T."/>
            <person name="Lipuma J."/>
        </authorList>
    </citation>
    <scope>NUCLEOTIDE SEQUENCE</scope>
    <source>
        <strain evidence="3">AU21707</strain>
    </source>
</reference>
<proteinExistence type="predicted"/>
<evidence type="ECO:0000259" key="2">
    <source>
        <dbReference type="Pfam" id="PF01814"/>
    </source>
</evidence>
<dbReference type="Proteomes" id="UP000216857">
    <property type="component" value="Unassembled WGS sequence"/>
</dbReference>
<organism evidence="3 4">
    <name type="scientific">Bordetella genomosp. 9</name>
    <dbReference type="NCBI Taxonomy" id="1416803"/>
    <lineage>
        <taxon>Bacteria</taxon>
        <taxon>Pseudomonadati</taxon>
        <taxon>Pseudomonadota</taxon>
        <taxon>Betaproteobacteria</taxon>
        <taxon>Burkholderiales</taxon>
        <taxon>Alcaligenaceae</taxon>
        <taxon>Bordetella</taxon>
    </lineage>
</organism>
<protein>
    <submittedName>
        <fullName evidence="3">Cation-binding protein</fullName>
    </submittedName>
</protein>
<dbReference type="AlphaFoldDB" id="A0A261R616"/>
<keyword evidence="4" id="KW-1185">Reference proteome</keyword>